<accession>A0A511N6D8</accession>
<dbReference type="EMBL" id="BJXB01000021">
    <property type="protein sequence ID" value="GEM48439.1"/>
    <property type="molecule type" value="Genomic_DNA"/>
</dbReference>
<gene>
    <name evidence="1" type="ORF">DC3_40740</name>
</gene>
<comment type="caution">
    <text evidence="1">The sequence shown here is derived from an EMBL/GenBank/DDBJ whole genome shotgun (WGS) entry which is preliminary data.</text>
</comment>
<organism evidence="1 2">
    <name type="scientific">Deinococcus cellulosilyticus (strain DSM 18568 / NBRC 106333 / KACC 11606 / 5516J-15)</name>
    <dbReference type="NCBI Taxonomy" id="1223518"/>
    <lineage>
        <taxon>Bacteria</taxon>
        <taxon>Thermotogati</taxon>
        <taxon>Deinococcota</taxon>
        <taxon>Deinococci</taxon>
        <taxon>Deinococcales</taxon>
        <taxon>Deinococcaceae</taxon>
        <taxon>Deinococcus</taxon>
    </lineage>
</organism>
<dbReference type="RefSeq" id="WP_146887515.1">
    <property type="nucleotide sequence ID" value="NZ_BJXB01000021.1"/>
</dbReference>
<dbReference type="Proteomes" id="UP000321306">
    <property type="component" value="Unassembled WGS sequence"/>
</dbReference>
<dbReference type="AlphaFoldDB" id="A0A511N6D8"/>
<proteinExistence type="predicted"/>
<evidence type="ECO:0000313" key="2">
    <source>
        <dbReference type="Proteomes" id="UP000321306"/>
    </source>
</evidence>
<sequence>MDDPQRARDVLGMHGLSVEAARDSRAVVVDVHVKESRQVQSILEKQSVSVLSSRPEDLEELYWRIKDAGSRVA</sequence>
<evidence type="ECO:0000313" key="1">
    <source>
        <dbReference type="EMBL" id="GEM48439.1"/>
    </source>
</evidence>
<reference evidence="1 2" key="1">
    <citation type="submission" date="2019-07" db="EMBL/GenBank/DDBJ databases">
        <title>Whole genome shotgun sequence of Deinococcus cellulosilyticus NBRC 106333.</title>
        <authorList>
            <person name="Hosoyama A."/>
            <person name="Uohara A."/>
            <person name="Ohji S."/>
            <person name="Ichikawa N."/>
        </authorList>
    </citation>
    <scope>NUCLEOTIDE SEQUENCE [LARGE SCALE GENOMIC DNA]</scope>
    <source>
        <strain evidence="1 2">NBRC 106333</strain>
    </source>
</reference>
<keyword evidence="2" id="KW-1185">Reference proteome</keyword>
<name>A0A511N6D8_DEIC1</name>
<protein>
    <submittedName>
        <fullName evidence="1">Uncharacterized protein</fullName>
    </submittedName>
</protein>